<organism evidence="2 3">
    <name type="scientific">Cuscuta epithymum</name>
    <dbReference type="NCBI Taxonomy" id="186058"/>
    <lineage>
        <taxon>Eukaryota</taxon>
        <taxon>Viridiplantae</taxon>
        <taxon>Streptophyta</taxon>
        <taxon>Embryophyta</taxon>
        <taxon>Tracheophyta</taxon>
        <taxon>Spermatophyta</taxon>
        <taxon>Magnoliopsida</taxon>
        <taxon>eudicotyledons</taxon>
        <taxon>Gunneridae</taxon>
        <taxon>Pentapetalae</taxon>
        <taxon>asterids</taxon>
        <taxon>lamiids</taxon>
        <taxon>Solanales</taxon>
        <taxon>Convolvulaceae</taxon>
        <taxon>Cuscuteae</taxon>
        <taxon>Cuscuta</taxon>
        <taxon>Cuscuta subgen. Cuscuta</taxon>
    </lineage>
</organism>
<evidence type="ECO:0000256" key="1">
    <source>
        <dbReference type="SAM" id="MobiDB-lite"/>
    </source>
</evidence>
<keyword evidence="3" id="KW-1185">Reference proteome</keyword>
<proteinExistence type="predicted"/>
<reference evidence="2" key="1">
    <citation type="submission" date="2022-07" db="EMBL/GenBank/DDBJ databases">
        <authorList>
            <person name="Macas J."/>
            <person name="Novak P."/>
            <person name="Neumann P."/>
        </authorList>
    </citation>
    <scope>NUCLEOTIDE SEQUENCE</scope>
</reference>
<feature type="compositionally biased region" description="Low complexity" evidence="1">
    <location>
        <begin position="251"/>
        <end position="260"/>
    </location>
</feature>
<name>A0AAV0EEW8_9ASTE</name>
<dbReference type="PANTHER" id="PTHR47481">
    <property type="match status" value="1"/>
</dbReference>
<dbReference type="Pfam" id="PF14223">
    <property type="entry name" value="Retrotran_gag_2"/>
    <property type="match status" value="1"/>
</dbReference>
<comment type="caution">
    <text evidence="2">The sequence shown here is derived from an EMBL/GenBank/DDBJ whole genome shotgun (WGS) entry which is preliminary data.</text>
</comment>
<feature type="compositionally biased region" description="Low complexity" evidence="1">
    <location>
        <begin position="226"/>
        <end position="241"/>
    </location>
</feature>
<gene>
    <name evidence="2" type="ORF">CEPIT_LOCUS24412</name>
</gene>
<evidence type="ECO:0000313" key="3">
    <source>
        <dbReference type="Proteomes" id="UP001152523"/>
    </source>
</evidence>
<dbReference type="EMBL" id="CAMAPF010000924">
    <property type="protein sequence ID" value="CAH9122353.1"/>
    <property type="molecule type" value="Genomic_DNA"/>
</dbReference>
<feature type="compositionally biased region" description="Basic residues" evidence="1">
    <location>
        <begin position="266"/>
        <end position="279"/>
    </location>
</feature>
<dbReference type="PANTHER" id="PTHR47481:SF38">
    <property type="entry name" value="POU DOMAIN, CLASS 4, TRANSCRIPTION FACTOR 1-LIKE"/>
    <property type="match status" value="1"/>
</dbReference>
<accession>A0AAV0EEW8</accession>
<protein>
    <submittedName>
        <fullName evidence="2">Uncharacterized protein</fullName>
    </submittedName>
</protein>
<dbReference type="Proteomes" id="UP001152523">
    <property type="component" value="Unassembled WGS sequence"/>
</dbReference>
<sequence length="409" mass="44472">MASPQKTSFHPALAVTSIKNLIPLTLETENVQYSSWAELFKLTARAYDVLDHILQADSPSGSTTSMTSSSLSDDDRLRLAVEEKALWNRIDALVLQWIYGTISHELLHTILEPNSTAMAAWNRLADIFQDNKNARALHLEDQFSSTRLENFPSISAYCQALRTIATQLANVDSPVNDNCLVLRLVHGLPASYETVASFIQQTNPLPSFEKARSMLLLDESRRQHQLSTSSSPASALVSTAHNPPPPRPDVHAPAAPSYGSGPRGRGGARHPSSRGKGRGRSSGGRHSDPSSWSHTPAPSPWSFPPWAPWMPQYWNMPPCPYPTVPGNSTTPRSPTAGILGPRPQALTIGPMTSQMPAPHTATYVPTALPTAMHAMTLNPPDDAWYMDTGATSHMTSDTGSSYQNPNPAM</sequence>
<evidence type="ECO:0000313" key="2">
    <source>
        <dbReference type="EMBL" id="CAH9122353.1"/>
    </source>
</evidence>
<dbReference type="AlphaFoldDB" id="A0AAV0EEW8"/>
<feature type="region of interest" description="Disordered" evidence="1">
    <location>
        <begin position="221"/>
        <end position="298"/>
    </location>
</feature>